<name>A0ABY7M6U2_9CHLR</name>
<accession>A0ABY7M6U2</accession>
<evidence type="ECO:0000259" key="2">
    <source>
        <dbReference type="Pfam" id="PF01882"/>
    </source>
</evidence>
<dbReference type="PANTHER" id="PTHR34351:SF2">
    <property type="entry name" value="DUF58 DOMAIN-CONTAINING PROTEIN"/>
    <property type="match status" value="1"/>
</dbReference>
<organism evidence="3 4">
    <name type="scientific">Tepidiforma flava</name>
    <dbReference type="NCBI Taxonomy" id="3004094"/>
    <lineage>
        <taxon>Bacteria</taxon>
        <taxon>Bacillati</taxon>
        <taxon>Chloroflexota</taxon>
        <taxon>Tepidiformia</taxon>
        <taxon>Tepidiformales</taxon>
        <taxon>Tepidiformaceae</taxon>
        <taxon>Tepidiforma</taxon>
    </lineage>
</organism>
<keyword evidence="4" id="KW-1185">Reference proteome</keyword>
<proteinExistence type="predicted"/>
<dbReference type="InterPro" id="IPR002881">
    <property type="entry name" value="DUF58"/>
</dbReference>
<dbReference type="EMBL" id="CP115149">
    <property type="protein sequence ID" value="WBL35728.1"/>
    <property type="molecule type" value="Genomic_DNA"/>
</dbReference>
<dbReference type="PANTHER" id="PTHR34351">
    <property type="entry name" value="SLR1927 PROTEIN-RELATED"/>
    <property type="match status" value="1"/>
</dbReference>
<evidence type="ECO:0000256" key="1">
    <source>
        <dbReference type="SAM" id="Phobius"/>
    </source>
</evidence>
<keyword evidence="1" id="KW-0812">Transmembrane</keyword>
<gene>
    <name evidence="3" type="ORF">O0235_13255</name>
</gene>
<keyword evidence="1" id="KW-1133">Transmembrane helix</keyword>
<reference evidence="3 4" key="1">
    <citation type="journal article" date="2023" name="ISME J.">
        <title>Thermophilic Dehalococcoidia with unusual traits shed light on an unexpected past.</title>
        <authorList>
            <person name="Palmer M."/>
            <person name="Covington J.K."/>
            <person name="Zhou E.M."/>
            <person name="Thomas S.C."/>
            <person name="Habib N."/>
            <person name="Seymour C.O."/>
            <person name="Lai D."/>
            <person name="Johnston J."/>
            <person name="Hashimi A."/>
            <person name="Jiao J.Y."/>
            <person name="Muok A.R."/>
            <person name="Liu L."/>
            <person name="Xian W.D."/>
            <person name="Zhi X.Y."/>
            <person name="Li M.M."/>
            <person name="Silva L.P."/>
            <person name="Bowen B.P."/>
            <person name="Louie K."/>
            <person name="Briegel A."/>
            <person name="Pett-Ridge J."/>
            <person name="Weber P.K."/>
            <person name="Tocheva E.I."/>
            <person name="Woyke T."/>
            <person name="Northen T.R."/>
            <person name="Mayali X."/>
            <person name="Li W.J."/>
            <person name="Hedlund B.P."/>
        </authorList>
    </citation>
    <scope>NUCLEOTIDE SEQUENCE [LARGE SCALE GENOMIC DNA]</scope>
    <source>
        <strain evidence="3 4">YIM 72310</strain>
    </source>
</reference>
<sequence>MPFRDAWPFIGGLLFIVGFGAGLPLVALVGLGVMAIGLGSRWWANRLFDRVTLRRRLAERRVFRSEPVTLEVELENRKLLPLPWFEWRLALGEHVLVTGEQLAASAVPGLHYLVRRGAAGWYSLERWQFTLSCERRGYHPVGPASMRSSDLIGAWPSRTEDGEVDHLIVYPRVYRLPELGLPAERPFGDVRGGERIFEDPLRIAGLREYRPGDPLRRIDWKATARSGELRSRVYEPSATRQLYVFLNVDTLEHAWEGYISDELERLVSVAASVITWAAGARYAVGLLANGAYPDADRPIRLPPSRARDQHARLLEALAVIQPLTMGDLAGAIRRESGRLERGSTIVAVAALVPQALADALERLANEGHRVHLLATTDRAARADIPGVQAARVGGAFQAAEVLA</sequence>
<feature type="domain" description="DUF58" evidence="2">
    <location>
        <begin position="206"/>
        <end position="387"/>
    </location>
</feature>
<dbReference type="Proteomes" id="UP001212803">
    <property type="component" value="Chromosome"/>
</dbReference>
<keyword evidence="1" id="KW-0472">Membrane</keyword>
<dbReference type="Pfam" id="PF01882">
    <property type="entry name" value="DUF58"/>
    <property type="match status" value="1"/>
</dbReference>
<evidence type="ECO:0000313" key="3">
    <source>
        <dbReference type="EMBL" id="WBL35728.1"/>
    </source>
</evidence>
<dbReference type="RefSeq" id="WP_270056253.1">
    <property type="nucleotide sequence ID" value="NZ_CP115149.1"/>
</dbReference>
<feature type="transmembrane region" description="Helical" evidence="1">
    <location>
        <begin position="6"/>
        <end position="38"/>
    </location>
</feature>
<protein>
    <submittedName>
        <fullName evidence="3">DUF58 domain-containing protein</fullName>
    </submittedName>
</protein>
<evidence type="ECO:0000313" key="4">
    <source>
        <dbReference type="Proteomes" id="UP001212803"/>
    </source>
</evidence>